<keyword evidence="3" id="KW-0408">Iron</keyword>
<dbReference type="GO" id="GO:0051539">
    <property type="term" value="F:4 iron, 4 sulfur cluster binding"/>
    <property type="evidence" value="ECO:0007669"/>
    <property type="project" value="UniProtKB-KW"/>
</dbReference>
<dbReference type="SUPFAM" id="SSF54862">
    <property type="entry name" value="4Fe-4S ferredoxins"/>
    <property type="match status" value="1"/>
</dbReference>
<dbReference type="Gene3D" id="3.30.450.20">
    <property type="entry name" value="PAS domain"/>
    <property type="match status" value="1"/>
</dbReference>
<dbReference type="PROSITE" id="PS51656">
    <property type="entry name" value="4FE4S"/>
    <property type="match status" value="1"/>
</dbReference>
<dbReference type="GO" id="GO:0046872">
    <property type="term" value="F:metal ion binding"/>
    <property type="evidence" value="ECO:0007669"/>
    <property type="project" value="UniProtKB-KW"/>
</dbReference>
<dbReference type="CDD" id="cd00130">
    <property type="entry name" value="PAS"/>
    <property type="match status" value="1"/>
</dbReference>
<evidence type="ECO:0000259" key="6">
    <source>
        <dbReference type="PROSITE" id="PS51379"/>
    </source>
</evidence>
<dbReference type="PROSITE" id="PS00198">
    <property type="entry name" value="4FE4S_FER_1"/>
    <property type="match status" value="1"/>
</dbReference>
<evidence type="ECO:0000256" key="4">
    <source>
        <dbReference type="ARBA" id="ARBA00023014"/>
    </source>
</evidence>
<evidence type="ECO:0000256" key="2">
    <source>
        <dbReference type="ARBA" id="ARBA00022723"/>
    </source>
</evidence>
<dbReference type="InterPro" id="IPR000014">
    <property type="entry name" value="PAS"/>
</dbReference>
<dbReference type="Pfam" id="PF02906">
    <property type="entry name" value="Fe_hyd_lg_C"/>
    <property type="match status" value="1"/>
</dbReference>
<dbReference type="AlphaFoldDB" id="A0A7T7XNN4"/>
<protein>
    <submittedName>
        <fullName evidence="8">4Fe-4S binding protein</fullName>
    </submittedName>
</protein>
<keyword evidence="1" id="KW-0004">4Fe-4S</keyword>
<organism evidence="8 9">
    <name type="scientific">Breznakiella homolactica</name>
    <dbReference type="NCBI Taxonomy" id="2798577"/>
    <lineage>
        <taxon>Bacteria</taxon>
        <taxon>Pseudomonadati</taxon>
        <taxon>Spirochaetota</taxon>
        <taxon>Spirochaetia</taxon>
        <taxon>Spirochaetales</taxon>
        <taxon>Breznakiellaceae</taxon>
        <taxon>Breznakiella</taxon>
    </lineage>
</organism>
<dbReference type="InterPro" id="IPR017896">
    <property type="entry name" value="4Fe4S_Fe-S-bd"/>
</dbReference>
<keyword evidence="4" id="KW-0411">Iron-sulfur</keyword>
<dbReference type="Gene3D" id="1.10.15.40">
    <property type="entry name" value="Electron transport complex subunit B, putative Fe-S cluster"/>
    <property type="match status" value="1"/>
</dbReference>
<dbReference type="InterPro" id="IPR017900">
    <property type="entry name" value="4Fe4S_Fe_S_CS"/>
</dbReference>
<feature type="domain" description="PAS" evidence="5">
    <location>
        <begin position="415"/>
        <end position="457"/>
    </location>
</feature>
<dbReference type="InterPro" id="IPR050157">
    <property type="entry name" value="PSI_iron-sulfur_center"/>
</dbReference>
<dbReference type="PROSITE" id="PS51379">
    <property type="entry name" value="4FE4S_FER_2"/>
    <property type="match status" value="1"/>
</dbReference>
<accession>A0A7T7XNN4</accession>
<dbReference type="Gene3D" id="3.30.70.20">
    <property type="match status" value="1"/>
</dbReference>
<evidence type="ECO:0000259" key="7">
    <source>
        <dbReference type="PROSITE" id="PS51656"/>
    </source>
</evidence>
<dbReference type="Pfam" id="PF00037">
    <property type="entry name" value="Fer4"/>
    <property type="match status" value="1"/>
</dbReference>
<evidence type="ECO:0000313" key="9">
    <source>
        <dbReference type="Proteomes" id="UP000595917"/>
    </source>
</evidence>
<dbReference type="InterPro" id="IPR007202">
    <property type="entry name" value="4Fe-4S_dom"/>
</dbReference>
<evidence type="ECO:0000256" key="1">
    <source>
        <dbReference type="ARBA" id="ARBA00022485"/>
    </source>
</evidence>
<feature type="domain" description="4Fe-4S ferredoxin-type" evidence="6">
    <location>
        <begin position="34"/>
        <end position="63"/>
    </location>
</feature>
<evidence type="ECO:0000256" key="3">
    <source>
        <dbReference type="ARBA" id="ARBA00023004"/>
    </source>
</evidence>
<dbReference type="Proteomes" id="UP000595917">
    <property type="component" value="Chromosome"/>
</dbReference>
<feature type="domain" description="4Fe-4S" evidence="7">
    <location>
        <begin position="363"/>
        <end position="424"/>
    </location>
</feature>
<dbReference type="InterPro" id="IPR035965">
    <property type="entry name" value="PAS-like_dom_sf"/>
</dbReference>
<dbReference type="PANTHER" id="PTHR24960:SF79">
    <property type="entry name" value="PHOTOSYSTEM I IRON-SULFUR CENTER"/>
    <property type="match status" value="1"/>
</dbReference>
<keyword evidence="9" id="KW-1185">Reference proteome</keyword>
<gene>
    <name evidence="8" type="ORF">JFL75_01870</name>
</gene>
<dbReference type="KEGG" id="bhc:JFL75_01870"/>
<dbReference type="SUPFAM" id="SSF53920">
    <property type="entry name" value="Fe-only hydrogenase"/>
    <property type="match status" value="1"/>
</dbReference>
<dbReference type="InterPro" id="IPR004108">
    <property type="entry name" value="Fe_hydrogenase_lsu_C"/>
</dbReference>
<dbReference type="EMBL" id="CP067089">
    <property type="protein sequence ID" value="QQO09690.1"/>
    <property type="molecule type" value="Genomic_DNA"/>
</dbReference>
<dbReference type="InterPro" id="IPR009016">
    <property type="entry name" value="Fe_hydrogenase"/>
</dbReference>
<proteinExistence type="predicted"/>
<dbReference type="RefSeq" id="WP_215626993.1">
    <property type="nucleotide sequence ID" value="NZ_CP067089.2"/>
</dbReference>
<keyword evidence="2" id="KW-0479">Metal-binding</keyword>
<dbReference type="SUPFAM" id="SSF55785">
    <property type="entry name" value="PYP-like sensor domain (PAS domain)"/>
    <property type="match status" value="1"/>
</dbReference>
<sequence length="585" mass="64015">MDLLNPVYTEKAECQDCYKCLRECTVKAIKVEGGRAAVVPELCVLCGHCVEVCPVGAKRVRNDLPRAKLLLESGRRVIASVAPAFASEFSGIAPGKLAGALKKLGFWGVSETARGADLVARQVARELTVRDEDRGGKFPKVLISSACPTVVEYVKKYQGAFGSGVTDFHSPLMAHAEELKALYGNDIAVVFIGPCISKKRESDLHRDLVEAVIDFRDLEIWFGEKGILPEIISPADEAAFIPERAGKGALYPMDGGMIAAVKRYSIPPGVRYMAFSGIGEIDRALKELSETELDAPVFLELLACAGGCINGPRVRSRTGTIRKRLSVFSYAEDAPEIYTGPSPDISNTWYMKPIRETEPSAEEIAGALRRTGKYSREDELNCGGCGYDTCRDFARAMVSGKAEQEMCVSYMRKLAQKKANGLIRAIPSGVVIVDKDLRIVECNRNFVKLIGGDAEELWEAKPGLEGAELDKMVPFHRYFRDVLNGAPALDKDIKLDRRIFHATIFGIERGEFAGGVFQDVTAPWVRKDRVVSQARKVISKNLAVVQKIAFLLGENAAETEATLSSIIESFDDSGKADQESGDSRR</sequence>
<dbReference type="Pfam" id="PF04060">
    <property type="entry name" value="FeS"/>
    <property type="match status" value="1"/>
</dbReference>
<dbReference type="PROSITE" id="PS50112">
    <property type="entry name" value="PAS"/>
    <property type="match status" value="1"/>
</dbReference>
<evidence type="ECO:0000313" key="8">
    <source>
        <dbReference type="EMBL" id="QQO09690.1"/>
    </source>
</evidence>
<dbReference type="Gene3D" id="3.40.950.10">
    <property type="entry name" value="Fe-only Hydrogenase (Larger Subunit), Chain L, domain 3"/>
    <property type="match status" value="1"/>
</dbReference>
<evidence type="ECO:0000259" key="5">
    <source>
        <dbReference type="PROSITE" id="PS50112"/>
    </source>
</evidence>
<dbReference type="PANTHER" id="PTHR24960">
    <property type="entry name" value="PHOTOSYSTEM I IRON-SULFUR CENTER-RELATED"/>
    <property type="match status" value="1"/>
</dbReference>
<name>A0A7T7XNN4_9SPIR</name>
<reference evidence="8" key="1">
    <citation type="submission" date="2021-01" db="EMBL/GenBank/DDBJ databases">
        <title>Description of Breznakiella homolactica.</title>
        <authorList>
            <person name="Song Y."/>
            <person name="Brune A."/>
        </authorList>
    </citation>
    <scope>NUCLEOTIDE SEQUENCE</scope>
    <source>
        <strain evidence="8">RmG30</strain>
    </source>
</reference>